<dbReference type="AlphaFoldDB" id="A0A2D0N4P3"/>
<sequence length="234" mass="24733">MEVYIAEFFGTALLILLGDGVVAGVLLKDSKAEGSNWWTITIGWGLAVTFGVYLAGMVSGAHINPAVTLALAAGGEFSWSLVPGYILAQFLGAMLGATLVWLHYYPHWERTEDKAAKLGIFCTAPAIRHAPSNFFSEFLGTFILLLGLMALGANQFSDGLNPMAVGALVVVIGVCLGGTTGYAINPARDLGPRVAHFLLPIPGKGDSDWSYSWIPVLGPILGGIAAVLFYQAVF</sequence>
<feature type="transmembrane region" description="Helical" evidence="8">
    <location>
        <begin position="39"/>
        <end position="63"/>
    </location>
</feature>
<dbReference type="EMBL" id="PDUD01000031">
    <property type="protein sequence ID" value="PHN03465.1"/>
    <property type="molecule type" value="Genomic_DNA"/>
</dbReference>
<dbReference type="GO" id="GO:0005886">
    <property type="term" value="C:plasma membrane"/>
    <property type="evidence" value="ECO:0007669"/>
    <property type="project" value="TreeGrafter"/>
</dbReference>
<dbReference type="InterPro" id="IPR000425">
    <property type="entry name" value="MIP"/>
</dbReference>
<evidence type="ECO:0000256" key="4">
    <source>
        <dbReference type="ARBA" id="ARBA00022692"/>
    </source>
</evidence>
<evidence type="ECO:0000313" key="9">
    <source>
        <dbReference type="EMBL" id="PHN03465.1"/>
    </source>
</evidence>
<dbReference type="RefSeq" id="WP_099153048.1">
    <property type="nucleotide sequence ID" value="NZ_PDUD01000031.1"/>
</dbReference>
<feature type="transmembrane region" description="Helical" evidence="8">
    <location>
        <begin position="213"/>
        <end position="233"/>
    </location>
</feature>
<keyword evidence="10" id="KW-1185">Reference proteome</keyword>
<evidence type="ECO:0000256" key="2">
    <source>
        <dbReference type="ARBA" id="ARBA00006175"/>
    </source>
</evidence>
<dbReference type="InterPro" id="IPR023271">
    <property type="entry name" value="Aquaporin-like"/>
</dbReference>
<feature type="transmembrane region" description="Helical" evidence="8">
    <location>
        <begin position="83"/>
        <end position="104"/>
    </location>
</feature>
<gene>
    <name evidence="9" type="ORF">CRP01_26030</name>
</gene>
<evidence type="ECO:0000256" key="6">
    <source>
        <dbReference type="ARBA" id="ARBA00023136"/>
    </source>
</evidence>
<dbReference type="PROSITE" id="PS00221">
    <property type="entry name" value="MIP"/>
    <property type="match status" value="1"/>
</dbReference>
<organism evidence="9 10">
    <name type="scientific">Flavilitoribacter nigricans (strain ATCC 23147 / DSM 23189 / NBRC 102662 / NCIMB 1420 / SS-2)</name>
    <name type="common">Lewinella nigricans</name>
    <dbReference type="NCBI Taxonomy" id="1122177"/>
    <lineage>
        <taxon>Bacteria</taxon>
        <taxon>Pseudomonadati</taxon>
        <taxon>Bacteroidota</taxon>
        <taxon>Saprospiria</taxon>
        <taxon>Saprospirales</taxon>
        <taxon>Lewinellaceae</taxon>
        <taxon>Flavilitoribacter</taxon>
    </lineage>
</organism>
<feature type="transmembrane region" description="Helical" evidence="8">
    <location>
        <begin position="6"/>
        <end position="27"/>
    </location>
</feature>
<dbReference type="NCBIfam" id="TIGR00861">
    <property type="entry name" value="MIP"/>
    <property type="match status" value="1"/>
</dbReference>
<dbReference type="PANTHER" id="PTHR43829:SF9">
    <property type="entry name" value="AQUAPORIN-9"/>
    <property type="match status" value="1"/>
</dbReference>
<dbReference type="InterPro" id="IPR050363">
    <property type="entry name" value="MIP/Aquaporin"/>
</dbReference>
<dbReference type="GO" id="GO:0015254">
    <property type="term" value="F:glycerol channel activity"/>
    <property type="evidence" value="ECO:0007669"/>
    <property type="project" value="TreeGrafter"/>
</dbReference>
<comment type="similarity">
    <text evidence="2 7">Belongs to the MIP/aquaporin (TC 1.A.8) family.</text>
</comment>
<evidence type="ECO:0000256" key="1">
    <source>
        <dbReference type="ARBA" id="ARBA00004141"/>
    </source>
</evidence>
<keyword evidence="4 7" id="KW-0812">Transmembrane</keyword>
<comment type="subcellular location">
    <subcellularLocation>
        <location evidence="1">Membrane</location>
        <topology evidence="1">Multi-pass membrane protein</topology>
    </subcellularLocation>
</comment>
<evidence type="ECO:0000256" key="5">
    <source>
        <dbReference type="ARBA" id="ARBA00022989"/>
    </source>
</evidence>
<proteinExistence type="inferred from homology"/>
<evidence type="ECO:0000313" key="10">
    <source>
        <dbReference type="Proteomes" id="UP000223913"/>
    </source>
</evidence>
<evidence type="ECO:0000256" key="3">
    <source>
        <dbReference type="ARBA" id="ARBA00022448"/>
    </source>
</evidence>
<accession>A0A2D0N4P3</accession>
<dbReference type="InterPro" id="IPR022357">
    <property type="entry name" value="MIP_CS"/>
</dbReference>
<comment type="caution">
    <text evidence="9">The sequence shown here is derived from an EMBL/GenBank/DDBJ whole genome shotgun (WGS) entry which is preliminary data.</text>
</comment>
<dbReference type="PANTHER" id="PTHR43829">
    <property type="entry name" value="AQUAPORIN OR AQUAGLYCEROPORIN RELATED"/>
    <property type="match status" value="1"/>
</dbReference>
<dbReference type="SUPFAM" id="SSF81338">
    <property type="entry name" value="Aquaporin-like"/>
    <property type="match status" value="1"/>
</dbReference>
<dbReference type="PRINTS" id="PR00783">
    <property type="entry name" value="MINTRINSICP"/>
</dbReference>
<dbReference type="Proteomes" id="UP000223913">
    <property type="component" value="Unassembled WGS sequence"/>
</dbReference>
<evidence type="ECO:0000256" key="7">
    <source>
        <dbReference type="RuleBase" id="RU000477"/>
    </source>
</evidence>
<feature type="transmembrane region" description="Helical" evidence="8">
    <location>
        <begin position="163"/>
        <end position="184"/>
    </location>
</feature>
<feature type="transmembrane region" description="Helical" evidence="8">
    <location>
        <begin position="138"/>
        <end position="157"/>
    </location>
</feature>
<keyword evidence="6 8" id="KW-0472">Membrane</keyword>
<keyword evidence="5 8" id="KW-1133">Transmembrane helix</keyword>
<reference evidence="9 10" key="1">
    <citation type="submission" date="2017-10" db="EMBL/GenBank/DDBJ databases">
        <title>The draft genome sequence of Lewinella nigricans NBRC 102662.</title>
        <authorList>
            <person name="Wang K."/>
        </authorList>
    </citation>
    <scope>NUCLEOTIDE SEQUENCE [LARGE SCALE GENOMIC DNA]</scope>
    <source>
        <strain evidence="9 10">NBRC 102662</strain>
    </source>
</reference>
<protein>
    <submittedName>
        <fullName evidence="9">Aquaporin</fullName>
    </submittedName>
</protein>
<keyword evidence="3 7" id="KW-0813">Transport</keyword>
<name>A0A2D0N4P3_FLAN2</name>
<dbReference type="OrthoDB" id="9807293at2"/>
<dbReference type="Pfam" id="PF00230">
    <property type="entry name" value="MIP"/>
    <property type="match status" value="1"/>
</dbReference>
<evidence type="ECO:0000256" key="8">
    <source>
        <dbReference type="SAM" id="Phobius"/>
    </source>
</evidence>
<dbReference type="Gene3D" id="1.20.1080.10">
    <property type="entry name" value="Glycerol uptake facilitator protein"/>
    <property type="match status" value="1"/>
</dbReference>